<evidence type="ECO:0000313" key="2">
    <source>
        <dbReference type="Proteomes" id="UP000424966"/>
    </source>
</evidence>
<reference evidence="1 2" key="1">
    <citation type="submission" date="2019-11" db="EMBL/GenBank/DDBJ databases">
        <title>FDA dAtabase for Regulatory Grade micrObial Sequences (FDA-ARGOS): Supporting development and validation of Infectious Disease Dx tests.</title>
        <authorList>
            <person name="Patel R."/>
            <person name="Rucinski S."/>
            <person name="Tallon L."/>
            <person name="Sadzewicz L."/>
            <person name="Vavikolanu K."/>
            <person name="Mehta A."/>
            <person name="Aluvathingal J."/>
            <person name="Nadendla S."/>
            <person name="Nandy P."/>
            <person name="Geyer C."/>
            <person name="Yan Y."/>
            <person name="Sichtig H."/>
        </authorList>
    </citation>
    <scope>NUCLEOTIDE SEQUENCE [LARGE SCALE GENOMIC DNA]</scope>
    <source>
        <strain evidence="1 2">FDAARGOS_729</strain>
    </source>
</reference>
<dbReference type="InterPro" id="IPR037053">
    <property type="entry name" value="Phage_tail_collar_dom_sf"/>
</dbReference>
<accession>A0ABX6F7U7</accession>
<gene>
    <name evidence="1" type="ORF">FOC37_04530</name>
</gene>
<evidence type="ECO:0008006" key="3">
    <source>
        <dbReference type="Google" id="ProtNLM"/>
    </source>
</evidence>
<organism evidence="1 2">
    <name type="scientific">Yersinia intermedia</name>
    <dbReference type="NCBI Taxonomy" id="631"/>
    <lineage>
        <taxon>Bacteria</taxon>
        <taxon>Pseudomonadati</taxon>
        <taxon>Pseudomonadota</taxon>
        <taxon>Gammaproteobacteria</taxon>
        <taxon>Enterobacterales</taxon>
        <taxon>Yersiniaceae</taxon>
        <taxon>Yersinia</taxon>
    </lineage>
</organism>
<evidence type="ECO:0000313" key="1">
    <source>
        <dbReference type="EMBL" id="QGR69698.1"/>
    </source>
</evidence>
<sequence>MSWYGLGSIACSGTTVTGTGTKWKDNKLGIGAGQALLIPGSGTVKIYEIKSVDSDTKITLVSSPGTIAAGQAYAIMSFYTDSVPDFARRLSAQLSYYQSQMDGWQQILTGTGDITLTAPDNTTVVISSMSKLTNWVTDLQSLGIGLPSMTGINNFDFQTFTFVSGANYIVSSTNWINVPSDISYPAGLVISIKVDYVTGTQIGLEIKPSTVSSANFRAWYLRLGGYPGSRTFTAREIQTSANPVPISGGGTGATTAAGALIALGLTDIGIGLPTQTTIANFDFQTFVFTSGANYAVSSSTWLNVPVEVVYPTGIIISITVISVPGSNVILKLVPHVSSAGKYNTYYVRMSGAAGSRTIYVTQDWNSANPIPLSGGGLGATTAAGAIATLGLGEGSLAPIGVPLLYPSTAPVTSGYLKCNASPFSTTIYPRLATVYPSGVTPDVRSDNTAFIYIVRAL</sequence>
<proteinExistence type="predicted"/>
<dbReference type="GeneID" id="58045502"/>
<dbReference type="Proteomes" id="UP000424966">
    <property type="component" value="Chromosome"/>
</dbReference>
<dbReference type="Gene3D" id="3.90.1340.10">
    <property type="entry name" value="Phage tail collar domain"/>
    <property type="match status" value="1"/>
</dbReference>
<dbReference type="RefSeq" id="WP_155967524.1">
    <property type="nucleotide sequence ID" value="NZ_CP046293.1"/>
</dbReference>
<protein>
    <recommendedName>
        <fullName evidence="3">Tail fiber protein</fullName>
    </recommendedName>
</protein>
<dbReference type="SUPFAM" id="SSF88874">
    <property type="entry name" value="Receptor-binding domain of short tail fibre protein gp12"/>
    <property type="match status" value="1"/>
</dbReference>
<keyword evidence="2" id="KW-1185">Reference proteome</keyword>
<dbReference type="EMBL" id="CP046294">
    <property type="protein sequence ID" value="QGR69698.1"/>
    <property type="molecule type" value="Genomic_DNA"/>
</dbReference>
<name>A0ABX6F7U7_YERIN</name>